<feature type="compositionally biased region" description="Basic and acidic residues" evidence="1">
    <location>
        <begin position="567"/>
        <end position="580"/>
    </location>
</feature>
<feature type="non-terminal residue" evidence="2">
    <location>
        <position position="869"/>
    </location>
</feature>
<evidence type="ECO:0000313" key="2">
    <source>
        <dbReference type="EMBL" id="KAF9472808.1"/>
    </source>
</evidence>
<feature type="non-terminal residue" evidence="2">
    <location>
        <position position="1"/>
    </location>
</feature>
<name>A0A9P6CUQ1_9AGAR</name>
<feature type="compositionally biased region" description="Acidic residues" evidence="1">
    <location>
        <begin position="532"/>
        <end position="552"/>
    </location>
</feature>
<gene>
    <name evidence="2" type="ORF">BDN70DRAFT_779560</name>
</gene>
<proteinExistence type="predicted"/>
<dbReference type="AlphaFoldDB" id="A0A9P6CUQ1"/>
<dbReference type="EMBL" id="MU155495">
    <property type="protein sequence ID" value="KAF9472808.1"/>
    <property type="molecule type" value="Genomic_DNA"/>
</dbReference>
<evidence type="ECO:0000256" key="1">
    <source>
        <dbReference type="SAM" id="MobiDB-lite"/>
    </source>
</evidence>
<dbReference type="OrthoDB" id="3261690at2759"/>
<feature type="region of interest" description="Disordered" evidence="1">
    <location>
        <begin position="528"/>
        <end position="580"/>
    </location>
</feature>
<keyword evidence="3" id="KW-1185">Reference proteome</keyword>
<protein>
    <submittedName>
        <fullName evidence="2">Uncharacterized protein</fullName>
    </submittedName>
</protein>
<sequence length="869" mass="98992">ELVSLSLDEFVSTAQELVSSDMDDFTRFVLTGIYDDRQIQVDPIKSTLSNDHGIQALRDYDSLLGLHEDICVQTYLTVYPVSKFEDTLRKNIHIKYSFSNQSGTYTDIPVHTIPNLCIAKWGTHNMIRAVLPGLYNADRRTPFLTKEELVTFYEKGLRPAIESLPGNAAAEWPPSYSAEMFRARGKNGTLSFQTKTLPDWHVRYLGDAIRDALSENNVPWGNGLVFLHQIRGVKSSNGHTPTRIAAYDSLDEFCQNNDLAPNCHAEGHWWVDVGLEISSQQEECLAWRTDSHFHVVKHVLEISDRSAQRITSIGSSKYIRDLTSHLTSVSGCRISPGVRTQGPHKAAYFQMYSTDKSITYRHEGSHHGKFLRGQDILKNKADDYCHDLYELYREAATKNYSLARVEVRVPFVEAADVLVDLDIGIIRRGLVAVDPVVWWTLRAYRLLAFKYILEQQALSDSCYRAIDSALLLTAAAPWFINGIHSTPDNGPASRDLMGKILPTVNRTEADQDTLAYPASTRVRASAVPVEHLDEEEEEEGENAEIVDNDLEDNLSVASGLSDTDEPVPEHRRAPSGRRAETLPHNPYGIVFLRPIRIGKDYAIPRFLDNDVPMITWKTFQYIFGVHRDDLDATFFKAKLVVPSNPRRVPNKVRLTALCAPQEQTTPLFNLSQRGYALQLPVVDRGSDIEQLQSVTQRKDEDIDIDTKLTSMWNQFIYDVTQKAPNRRSASAESYCILTPEQREVVTEAAYQNLHLREFFSDCQYRTATKAQWDSAFDKYWPLDPILVGGAQNFPTMQYYKAWSDLIELSEKTNDEETLTEIRKALRKRFNSLAWIPNAQSDRVWYTRRDHRCKRFPGANLRFTAPRILI</sequence>
<comment type="caution">
    <text evidence="2">The sequence shown here is derived from an EMBL/GenBank/DDBJ whole genome shotgun (WGS) entry which is preliminary data.</text>
</comment>
<dbReference type="Proteomes" id="UP000807469">
    <property type="component" value="Unassembled WGS sequence"/>
</dbReference>
<accession>A0A9P6CUQ1</accession>
<evidence type="ECO:0000313" key="3">
    <source>
        <dbReference type="Proteomes" id="UP000807469"/>
    </source>
</evidence>
<organism evidence="2 3">
    <name type="scientific">Pholiota conissans</name>
    <dbReference type="NCBI Taxonomy" id="109636"/>
    <lineage>
        <taxon>Eukaryota</taxon>
        <taxon>Fungi</taxon>
        <taxon>Dikarya</taxon>
        <taxon>Basidiomycota</taxon>
        <taxon>Agaricomycotina</taxon>
        <taxon>Agaricomycetes</taxon>
        <taxon>Agaricomycetidae</taxon>
        <taxon>Agaricales</taxon>
        <taxon>Agaricineae</taxon>
        <taxon>Strophariaceae</taxon>
        <taxon>Pholiota</taxon>
    </lineage>
</organism>
<reference evidence="2" key="1">
    <citation type="submission" date="2020-11" db="EMBL/GenBank/DDBJ databases">
        <authorList>
            <consortium name="DOE Joint Genome Institute"/>
            <person name="Ahrendt S."/>
            <person name="Riley R."/>
            <person name="Andreopoulos W."/>
            <person name="Labutti K."/>
            <person name="Pangilinan J."/>
            <person name="Ruiz-Duenas F.J."/>
            <person name="Barrasa J.M."/>
            <person name="Sanchez-Garcia M."/>
            <person name="Camarero S."/>
            <person name="Miyauchi S."/>
            <person name="Serrano A."/>
            <person name="Linde D."/>
            <person name="Babiker R."/>
            <person name="Drula E."/>
            <person name="Ayuso-Fernandez I."/>
            <person name="Pacheco R."/>
            <person name="Padilla G."/>
            <person name="Ferreira P."/>
            <person name="Barriuso J."/>
            <person name="Kellner H."/>
            <person name="Castanera R."/>
            <person name="Alfaro M."/>
            <person name="Ramirez L."/>
            <person name="Pisabarro A.G."/>
            <person name="Kuo A."/>
            <person name="Tritt A."/>
            <person name="Lipzen A."/>
            <person name="He G."/>
            <person name="Yan M."/>
            <person name="Ng V."/>
            <person name="Cullen D."/>
            <person name="Martin F."/>
            <person name="Rosso M.-N."/>
            <person name="Henrissat B."/>
            <person name="Hibbett D."/>
            <person name="Martinez A.T."/>
            <person name="Grigoriev I.V."/>
        </authorList>
    </citation>
    <scope>NUCLEOTIDE SEQUENCE</scope>
    <source>
        <strain evidence="2">CIRM-BRFM 674</strain>
    </source>
</reference>